<feature type="domain" description="HTH cro/C1-type" evidence="3">
    <location>
        <begin position="19"/>
        <end position="76"/>
    </location>
</feature>
<comment type="caution">
    <text evidence="4">The sequence shown here is derived from an EMBL/GenBank/DDBJ whole genome shotgun (WGS) entry which is preliminary data.</text>
</comment>
<keyword evidence="2" id="KW-0812">Transmembrane</keyword>
<evidence type="ECO:0000256" key="2">
    <source>
        <dbReference type="SAM" id="Phobius"/>
    </source>
</evidence>
<gene>
    <name evidence="4" type="ORF">GCM10023196_057940</name>
</gene>
<accession>A0ABP8UGX9</accession>
<dbReference type="Proteomes" id="UP001501442">
    <property type="component" value="Unassembled WGS sequence"/>
</dbReference>
<keyword evidence="2" id="KW-0472">Membrane</keyword>
<evidence type="ECO:0000313" key="5">
    <source>
        <dbReference type="Proteomes" id="UP001501442"/>
    </source>
</evidence>
<keyword evidence="5" id="KW-1185">Reference proteome</keyword>
<feature type="compositionally biased region" description="Polar residues" evidence="1">
    <location>
        <begin position="181"/>
        <end position="191"/>
    </location>
</feature>
<sequence length="330" mass="34842">MGRREAPVPDGPLKEFALALRALRVNAPGAPTYRELAREAHYSASVLSVAAAGRRLPTLDVTLAFVRACGGDTGEWRERWTRLRAELQIHHPDLIPDPAQDPDTSPTPAGPEPATADDDPASPVSPRPGRSRPFLRLGLGALVVVALAATAVFVANEVSSSGANGRADSGHRGRTPAGSPQAWSATSGPSCSTGHAMAIDTTGSWTPLPGSATGGCGEALIHRTTDNGDGANWVFYPGVGKTCTFKIYIPNSNAITARNVTYQAWDTLPGKHYDSNRIGGNVRTDQFANRGRSITLTFGPTKNGTIDLQIYDDYADKTVEVADTVAATCR</sequence>
<dbReference type="SMART" id="SM00530">
    <property type="entry name" value="HTH_XRE"/>
    <property type="match status" value="1"/>
</dbReference>
<dbReference type="EMBL" id="BAABHK010000008">
    <property type="protein sequence ID" value="GAA4630866.1"/>
    <property type="molecule type" value="Genomic_DNA"/>
</dbReference>
<feature type="transmembrane region" description="Helical" evidence="2">
    <location>
        <begin position="134"/>
        <end position="155"/>
    </location>
</feature>
<organism evidence="4 5">
    <name type="scientific">Actinoallomurus vinaceus</name>
    <dbReference type="NCBI Taxonomy" id="1080074"/>
    <lineage>
        <taxon>Bacteria</taxon>
        <taxon>Bacillati</taxon>
        <taxon>Actinomycetota</taxon>
        <taxon>Actinomycetes</taxon>
        <taxon>Streptosporangiales</taxon>
        <taxon>Thermomonosporaceae</taxon>
        <taxon>Actinoallomurus</taxon>
    </lineage>
</organism>
<keyword evidence="2" id="KW-1133">Transmembrane helix</keyword>
<evidence type="ECO:0000313" key="4">
    <source>
        <dbReference type="EMBL" id="GAA4630866.1"/>
    </source>
</evidence>
<evidence type="ECO:0000259" key="3">
    <source>
        <dbReference type="SMART" id="SM00530"/>
    </source>
</evidence>
<proteinExistence type="predicted"/>
<feature type="region of interest" description="Disordered" evidence="1">
    <location>
        <begin position="93"/>
        <end position="129"/>
    </location>
</feature>
<name>A0ABP8UGX9_9ACTN</name>
<dbReference type="InterPro" id="IPR001387">
    <property type="entry name" value="Cro/C1-type_HTH"/>
</dbReference>
<evidence type="ECO:0000256" key="1">
    <source>
        <dbReference type="SAM" id="MobiDB-lite"/>
    </source>
</evidence>
<reference evidence="5" key="1">
    <citation type="journal article" date="2019" name="Int. J. Syst. Evol. Microbiol.">
        <title>The Global Catalogue of Microorganisms (GCM) 10K type strain sequencing project: providing services to taxonomists for standard genome sequencing and annotation.</title>
        <authorList>
            <consortium name="The Broad Institute Genomics Platform"/>
            <consortium name="The Broad Institute Genome Sequencing Center for Infectious Disease"/>
            <person name="Wu L."/>
            <person name="Ma J."/>
        </authorList>
    </citation>
    <scope>NUCLEOTIDE SEQUENCE [LARGE SCALE GENOMIC DNA]</scope>
    <source>
        <strain evidence="5">JCM 17939</strain>
    </source>
</reference>
<feature type="region of interest" description="Disordered" evidence="1">
    <location>
        <begin position="159"/>
        <end position="191"/>
    </location>
</feature>
<protein>
    <recommendedName>
        <fullName evidence="3">HTH cro/C1-type domain-containing protein</fullName>
    </recommendedName>
</protein>